<sequence length="87" mass="9489">MTLGELLKHLLATLKPRPKTWRLSSVKGELPLRITFPDGSSADVGTCVARVACPGNQASEFCADFQPLGNLEPKQPEPIDQEKLSPF</sequence>
<reference evidence="1 2" key="1">
    <citation type="submission" date="2021-06" db="EMBL/GenBank/DDBJ databases">
        <title>50 bacteria genomes isolated from Dapeng, Shenzhen, China.</title>
        <authorList>
            <person name="Zheng W."/>
            <person name="Yu S."/>
            <person name="Huang Y."/>
        </authorList>
    </citation>
    <scope>NUCLEOTIDE SEQUENCE [LARGE SCALE GENOMIC DNA]</scope>
    <source>
        <strain evidence="1 2">DP1N14-2</strain>
    </source>
</reference>
<name>A0ABS7NJE4_9RHOB</name>
<dbReference type="RefSeq" id="WP_222509402.1">
    <property type="nucleotide sequence ID" value="NZ_JAHVJA010000009.1"/>
</dbReference>
<evidence type="ECO:0000313" key="1">
    <source>
        <dbReference type="EMBL" id="MBY6141328.1"/>
    </source>
</evidence>
<proteinExistence type="predicted"/>
<evidence type="ECO:0000313" key="2">
    <source>
        <dbReference type="Proteomes" id="UP000766629"/>
    </source>
</evidence>
<dbReference type="Proteomes" id="UP000766629">
    <property type="component" value="Unassembled WGS sequence"/>
</dbReference>
<accession>A0ABS7NJE4</accession>
<gene>
    <name evidence="1" type="ORF">KUV26_17965</name>
</gene>
<comment type="caution">
    <text evidence="1">The sequence shown here is derived from an EMBL/GenBank/DDBJ whole genome shotgun (WGS) entry which is preliminary data.</text>
</comment>
<dbReference type="EMBL" id="JAHVJA010000009">
    <property type="protein sequence ID" value="MBY6141328.1"/>
    <property type="molecule type" value="Genomic_DNA"/>
</dbReference>
<organism evidence="1 2">
    <name type="scientific">Leisingera daeponensis</name>
    <dbReference type="NCBI Taxonomy" id="405746"/>
    <lineage>
        <taxon>Bacteria</taxon>
        <taxon>Pseudomonadati</taxon>
        <taxon>Pseudomonadota</taxon>
        <taxon>Alphaproteobacteria</taxon>
        <taxon>Rhodobacterales</taxon>
        <taxon>Roseobacteraceae</taxon>
        <taxon>Leisingera</taxon>
    </lineage>
</organism>
<protein>
    <submittedName>
        <fullName evidence="1">Uncharacterized protein</fullName>
    </submittedName>
</protein>
<keyword evidence="2" id="KW-1185">Reference proteome</keyword>